<dbReference type="Proteomes" id="UP000677228">
    <property type="component" value="Unassembled WGS sequence"/>
</dbReference>
<keyword evidence="1" id="KW-0862">Zinc</keyword>
<dbReference type="PANTHER" id="PTHR33845">
    <property type="entry name" value="C2H2-TYPE DOMAIN-CONTAINING PROTEIN"/>
    <property type="match status" value="1"/>
</dbReference>
<reference evidence="4" key="1">
    <citation type="submission" date="2021-02" db="EMBL/GenBank/DDBJ databases">
        <authorList>
            <person name="Nowell W R."/>
        </authorList>
    </citation>
    <scope>NUCLEOTIDE SEQUENCE</scope>
</reference>
<dbReference type="EMBL" id="CAJOBA010004171">
    <property type="protein sequence ID" value="CAF3705089.1"/>
    <property type="molecule type" value="Genomic_DNA"/>
</dbReference>
<organism evidence="4 6">
    <name type="scientific">Didymodactylos carnosus</name>
    <dbReference type="NCBI Taxonomy" id="1234261"/>
    <lineage>
        <taxon>Eukaryota</taxon>
        <taxon>Metazoa</taxon>
        <taxon>Spiralia</taxon>
        <taxon>Gnathifera</taxon>
        <taxon>Rotifera</taxon>
        <taxon>Eurotatoria</taxon>
        <taxon>Bdelloidea</taxon>
        <taxon>Philodinida</taxon>
        <taxon>Philodinidae</taxon>
        <taxon>Didymodactylos</taxon>
    </lineage>
</organism>
<dbReference type="AlphaFoldDB" id="A0A8S2DMH3"/>
<dbReference type="EMBL" id="CAJNOK010004169">
    <property type="protein sequence ID" value="CAF0928217.1"/>
    <property type="molecule type" value="Genomic_DNA"/>
</dbReference>
<dbReference type="Proteomes" id="UP000682733">
    <property type="component" value="Unassembled WGS sequence"/>
</dbReference>
<accession>A0A8S2DMH3</accession>
<evidence type="ECO:0000313" key="5">
    <source>
        <dbReference type="EMBL" id="CAF3705089.1"/>
    </source>
</evidence>
<evidence type="ECO:0000256" key="1">
    <source>
        <dbReference type="PROSITE-ProRule" id="PRU00042"/>
    </source>
</evidence>
<dbReference type="PROSITE" id="PS50157">
    <property type="entry name" value="ZINC_FINGER_C2H2_2"/>
    <property type="match status" value="1"/>
</dbReference>
<evidence type="ECO:0000256" key="2">
    <source>
        <dbReference type="SAM" id="MobiDB-lite"/>
    </source>
</evidence>
<gene>
    <name evidence="4" type="ORF">OVA965_LOCUS11004</name>
    <name evidence="5" type="ORF">TMI583_LOCUS11000</name>
</gene>
<feature type="compositionally biased region" description="Basic and acidic residues" evidence="2">
    <location>
        <begin position="110"/>
        <end position="132"/>
    </location>
</feature>
<keyword evidence="1" id="KW-0479">Metal-binding</keyword>
<keyword evidence="1" id="KW-0863">Zinc-finger</keyword>
<dbReference type="InterPro" id="IPR013087">
    <property type="entry name" value="Znf_C2H2_type"/>
</dbReference>
<evidence type="ECO:0000313" key="4">
    <source>
        <dbReference type="EMBL" id="CAF0928217.1"/>
    </source>
</evidence>
<dbReference type="PROSITE" id="PS00028">
    <property type="entry name" value="ZINC_FINGER_C2H2_1"/>
    <property type="match status" value="1"/>
</dbReference>
<dbReference type="Gene3D" id="3.30.160.60">
    <property type="entry name" value="Classic Zinc Finger"/>
    <property type="match status" value="1"/>
</dbReference>
<protein>
    <recommendedName>
        <fullName evidence="3">C2H2-type domain-containing protein</fullName>
    </recommendedName>
</protein>
<dbReference type="GO" id="GO:0008270">
    <property type="term" value="F:zinc ion binding"/>
    <property type="evidence" value="ECO:0007669"/>
    <property type="project" value="UniProtKB-KW"/>
</dbReference>
<evidence type="ECO:0000259" key="3">
    <source>
        <dbReference type="PROSITE" id="PS50157"/>
    </source>
</evidence>
<feature type="domain" description="C2H2-type" evidence="3">
    <location>
        <begin position="458"/>
        <end position="491"/>
    </location>
</feature>
<dbReference type="PANTHER" id="PTHR33845:SF1">
    <property type="entry name" value="C2H2-TYPE DOMAIN-CONTAINING PROTEIN"/>
    <property type="match status" value="1"/>
</dbReference>
<comment type="caution">
    <text evidence="4">The sequence shown here is derived from an EMBL/GenBank/DDBJ whole genome shotgun (WGS) entry which is preliminary data.</text>
</comment>
<feature type="region of interest" description="Disordered" evidence="2">
    <location>
        <begin position="425"/>
        <end position="444"/>
    </location>
</feature>
<proteinExistence type="predicted"/>
<sequence length="660" mass="75677">MCICVSHFDELITSFDPNKNKKCYTCVSTAHNSLDPSTSALPHTKIKDPTKIKASKSGLRRIDLRLALLIHANYPEIHSFYGEWICRECAKRWKGLIPFIDESSESEKDDEYRPEPDLPILRRDEEDEGVDRSRYKEQKTALLTFLQLSGKLYFILSPHICTDLPFGEQRLRLSTGVELYVPNTIRNIIPSRIVDQYFEYIAENNPGFPPLGPTSLLSLLNSCKASTRHSLQGVNYFAANASLAFDNLIDMVNDLSLDSDSKKILVDDVKRGRMYLKTDYKVHVQKSSTIADHCINYTLSQSNDTGYAEKCDHRHDVYVYIYLNQKHNITNAAEFVEAVHSYEGVKGVQAYECSLIRNPKPTKVTFPKITFVNNFGFEHDGIRVHRAWNVGVGKLLKWPLLDTPKAIDHLQCQPCSSTLQLSSITTVPKERKPPSDRSSITTTTTVEPAVQASRSKLYDCPEEGCVASFIRYGNLTQHLCTGKHRHRRERSSMRDMGMTMYHSKLENIEVRSMFSLQLEETTPGDDDDTIRITPPDRGWALPKERKVTHLNESQVKYLTEKFDEGIQQRIRWKPEEVSAEMQRKKDLNNRFYSIPAEFLKTGQVRSFFSRLKSIRGKQTETVVADEGEEEDDEEFDDNNQVVEEIEQRNNLRYSMGISGE</sequence>
<evidence type="ECO:0000313" key="6">
    <source>
        <dbReference type="Proteomes" id="UP000677228"/>
    </source>
</evidence>
<name>A0A8S2DMH3_9BILA</name>
<feature type="region of interest" description="Disordered" evidence="2">
    <location>
        <begin position="106"/>
        <end position="132"/>
    </location>
</feature>